<dbReference type="InterPro" id="IPR003362">
    <property type="entry name" value="Bact_transf"/>
</dbReference>
<name>A0A7C2J0U2_9THEO</name>
<evidence type="ECO:0000259" key="8">
    <source>
        <dbReference type="Pfam" id="PF02397"/>
    </source>
</evidence>
<dbReference type="AlphaFoldDB" id="A0A7C2J0U2"/>
<evidence type="ECO:0000256" key="4">
    <source>
        <dbReference type="ARBA" id="ARBA00022692"/>
    </source>
</evidence>
<keyword evidence="5 7" id="KW-1133">Transmembrane helix</keyword>
<reference evidence="9" key="1">
    <citation type="journal article" date="2020" name="mSystems">
        <title>Genome- and Community-Level Interaction Insights into Carbon Utilization and Element Cycling Functions of Hydrothermarchaeota in Hydrothermal Sediment.</title>
        <authorList>
            <person name="Zhou Z."/>
            <person name="Liu Y."/>
            <person name="Xu W."/>
            <person name="Pan J."/>
            <person name="Luo Z.H."/>
            <person name="Li M."/>
        </authorList>
    </citation>
    <scope>NUCLEOTIDE SEQUENCE [LARGE SCALE GENOMIC DNA]</scope>
    <source>
        <strain evidence="9">SpSt-300</strain>
    </source>
</reference>
<dbReference type="PANTHER" id="PTHR30576:SF10">
    <property type="entry name" value="SLL5057 PROTEIN"/>
    <property type="match status" value="1"/>
</dbReference>
<gene>
    <name evidence="9" type="ORF">ENQ34_05415</name>
</gene>
<feature type="domain" description="Bacterial sugar transferase" evidence="8">
    <location>
        <begin position="328"/>
        <end position="520"/>
    </location>
</feature>
<dbReference type="InterPro" id="IPR017472">
    <property type="entry name" value="Undecaprenyl-P_galact_Ptfrase"/>
</dbReference>
<keyword evidence="3 9" id="KW-0808">Transferase</keyword>
<dbReference type="PANTHER" id="PTHR30576">
    <property type="entry name" value="COLANIC BIOSYNTHESIS UDP-GLUCOSE LIPID CARRIER TRANSFERASE"/>
    <property type="match status" value="1"/>
</dbReference>
<comment type="subcellular location">
    <subcellularLocation>
        <location evidence="1">Membrane</location>
        <topology evidence="1">Multi-pass membrane protein</topology>
    </subcellularLocation>
</comment>
<dbReference type="Gene3D" id="3.40.50.720">
    <property type="entry name" value="NAD(P)-binding Rossmann-like Domain"/>
    <property type="match status" value="1"/>
</dbReference>
<dbReference type="NCBIfam" id="TIGR03022">
    <property type="entry name" value="WbaP_sugtrans"/>
    <property type="match status" value="1"/>
</dbReference>
<dbReference type="GO" id="GO:0005886">
    <property type="term" value="C:plasma membrane"/>
    <property type="evidence" value="ECO:0007669"/>
    <property type="project" value="InterPro"/>
</dbReference>
<evidence type="ECO:0000256" key="3">
    <source>
        <dbReference type="ARBA" id="ARBA00022679"/>
    </source>
</evidence>
<sequence>MADKNLTFAETSTRAAEVVPLPKKTAPAKPATPAGALPSATVTTRPSLDLQNVAAAALLLLGDVAVLLFCFGIALAIRLEILPNLFSFFPRAVPANLVFKMWWFPVAAILCFAYEHLYTVRRPFWREVSSLVKALMLAFVVTLAIVSLAKLSGEVSRTVIVLTYMLSLAALPIWRYVGKTTLGRVGIWRQRVLVLGAGKTGELVAQALTREKYLGYEIIGFLDDDPGKKSGIWVNGHHFPVLGGFRDSERVIGETGVRHLIVAAPGMEAQALVALINRLQPRAASVSVVPDLFGIPVMGVEADYSFDEQMLSFRIRNNLASSWNILGKRAFDLLASSVILIAILPVLGIIALAVKLDSPGPVIFAYRRIGRGGREFNCYKFRTMFINNEEILRQYLKVNPAANHEWKKYAKLRGHDPRVTRLGRFLRKYSLDELPQLLNVLKGEMSLVGPRPYLPREQARLGNFAATVLLARPGITGLWQVSGRNEIDFEGRLQLESWYIRNWSLWLDITIIFRTIGVVFSRRGAY</sequence>
<evidence type="ECO:0000256" key="6">
    <source>
        <dbReference type="ARBA" id="ARBA00023136"/>
    </source>
</evidence>
<feature type="transmembrane region" description="Helical" evidence="7">
    <location>
        <begin position="333"/>
        <end position="354"/>
    </location>
</feature>
<evidence type="ECO:0000256" key="5">
    <source>
        <dbReference type="ARBA" id="ARBA00022989"/>
    </source>
</evidence>
<proteinExistence type="inferred from homology"/>
<dbReference type="SUPFAM" id="SSF51735">
    <property type="entry name" value="NAD(P)-binding Rossmann-fold domains"/>
    <property type="match status" value="1"/>
</dbReference>
<keyword evidence="4 7" id="KW-0812">Transmembrane</keyword>
<dbReference type="EMBL" id="DSMU01000345">
    <property type="protein sequence ID" value="HEL66101.1"/>
    <property type="molecule type" value="Genomic_DNA"/>
</dbReference>
<accession>A0A7C2J0U2</accession>
<evidence type="ECO:0000313" key="9">
    <source>
        <dbReference type="EMBL" id="HEL66101.1"/>
    </source>
</evidence>
<evidence type="ECO:0000256" key="2">
    <source>
        <dbReference type="ARBA" id="ARBA00006464"/>
    </source>
</evidence>
<organism evidence="9">
    <name type="scientific">Ammonifex degensii</name>
    <dbReference type="NCBI Taxonomy" id="42838"/>
    <lineage>
        <taxon>Bacteria</taxon>
        <taxon>Bacillati</taxon>
        <taxon>Bacillota</taxon>
        <taxon>Clostridia</taxon>
        <taxon>Thermoanaerobacterales</taxon>
        <taxon>Thermoanaerobacteraceae</taxon>
        <taxon>Ammonifex</taxon>
    </lineage>
</organism>
<keyword evidence="6 7" id="KW-0472">Membrane</keyword>
<comment type="similarity">
    <text evidence="2">Belongs to the bacterial sugar transferase family.</text>
</comment>
<feature type="transmembrane region" description="Helical" evidence="7">
    <location>
        <begin position="155"/>
        <end position="174"/>
    </location>
</feature>
<protein>
    <submittedName>
        <fullName evidence="9">Sugar transferase</fullName>
    </submittedName>
</protein>
<dbReference type="Pfam" id="PF02397">
    <property type="entry name" value="Bac_transf"/>
    <property type="match status" value="1"/>
</dbReference>
<dbReference type="NCBIfam" id="TIGR03025">
    <property type="entry name" value="EPS_sugtrans"/>
    <property type="match status" value="1"/>
</dbReference>
<evidence type="ECO:0000256" key="1">
    <source>
        <dbReference type="ARBA" id="ARBA00004141"/>
    </source>
</evidence>
<feature type="transmembrane region" description="Helical" evidence="7">
    <location>
        <begin position="130"/>
        <end position="149"/>
    </location>
</feature>
<dbReference type="GO" id="GO:0000271">
    <property type="term" value="P:polysaccharide biosynthetic process"/>
    <property type="evidence" value="ECO:0007669"/>
    <property type="project" value="InterPro"/>
</dbReference>
<dbReference type="InterPro" id="IPR036291">
    <property type="entry name" value="NAD(P)-bd_dom_sf"/>
</dbReference>
<dbReference type="InterPro" id="IPR017475">
    <property type="entry name" value="EPS_sugar_tfrase"/>
</dbReference>
<comment type="caution">
    <text evidence="9">The sequence shown here is derived from an EMBL/GenBank/DDBJ whole genome shotgun (WGS) entry which is preliminary data.</text>
</comment>
<feature type="transmembrane region" description="Helical" evidence="7">
    <location>
        <begin position="53"/>
        <end position="77"/>
    </location>
</feature>
<dbReference type="GO" id="GO:0016780">
    <property type="term" value="F:phosphotransferase activity, for other substituted phosphate groups"/>
    <property type="evidence" value="ECO:0007669"/>
    <property type="project" value="TreeGrafter"/>
</dbReference>
<evidence type="ECO:0000256" key="7">
    <source>
        <dbReference type="SAM" id="Phobius"/>
    </source>
</evidence>
<feature type="transmembrane region" description="Helical" evidence="7">
    <location>
        <begin position="97"/>
        <end position="118"/>
    </location>
</feature>
<dbReference type="Pfam" id="PF13727">
    <property type="entry name" value="CoA_binding_3"/>
    <property type="match status" value="1"/>
</dbReference>